<keyword evidence="2" id="KW-1185">Reference proteome</keyword>
<gene>
    <name evidence="1" type="ORF">LOK49_LG04G00355</name>
</gene>
<accession>A0ACC0I592</accession>
<evidence type="ECO:0000313" key="2">
    <source>
        <dbReference type="Proteomes" id="UP001060215"/>
    </source>
</evidence>
<organism evidence="1 2">
    <name type="scientific">Camellia lanceoleosa</name>
    <dbReference type="NCBI Taxonomy" id="1840588"/>
    <lineage>
        <taxon>Eukaryota</taxon>
        <taxon>Viridiplantae</taxon>
        <taxon>Streptophyta</taxon>
        <taxon>Embryophyta</taxon>
        <taxon>Tracheophyta</taxon>
        <taxon>Spermatophyta</taxon>
        <taxon>Magnoliopsida</taxon>
        <taxon>eudicotyledons</taxon>
        <taxon>Gunneridae</taxon>
        <taxon>Pentapetalae</taxon>
        <taxon>asterids</taxon>
        <taxon>Ericales</taxon>
        <taxon>Theaceae</taxon>
        <taxon>Camellia</taxon>
    </lineage>
</organism>
<dbReference type="Proteomes" id="UP001060215">
    <property type="component" value="Chromosome 2"/>
</dbReference>
<protein>
    <submittedName>
        <fullName evidence="1">Uncharacterized protein</fullName>
    </submittedName>
</protein>
<comment type="caution">
    <text evidence="1">The sequence shown here is derived from an EMBL/GenBank/DDBJ whole genome shotgun (WGS) entry which is preliminary data.</text>
</comment>
<evidence type="ECO:0000313" key="1">
    <source>
        <dbReference type="EMBL" id="KAI8019101.1"/>
    </source>
</evidence>
<name>A0ACC0I592_9ERIC</name>
<dbReference type="EMBL" id="CM045759">
    <property type="protein sequence ID" value="KAI8019101.1"/>
    <property type="molecule type" value="Genomic_DNA"/>
</dbReference>
<proteinExistence type="predicted"/>
<sequence length="126" mass="14681">MEFLKQNMVAVASSSMSFFDPDAEVIALSPKTLMATNQFICEKNTKEVVKRKVYLCPEPPYVHHDPSRAVGDLTSIKKHYFTKHNEKKYKREKCSKKYAVQSDWIAHSKTCGTREYRYDYGTLFSR</sequence>
<reference evidence="1 2" key="1">
    <citation type="journal article" date="2022" name="Plant J.">
        <title>Chromosome-level genome of Camellia lanceoleosa provides a valuable resource for understanding genome evolution and self-incompatibility.</title>
        <authorList>
            <person name="Gong W."/>
            <person name="Xiao S."/>
            <person name="Wang L."/>
            <person name="Liao Z."/>
            <person name="Chang Y."/>
            <person name="Mo W."/>
            <person name="Hu G."/>
            <person name="Li W."/>
            <person name="Zhao G."/>
            <person name="Zhu H."/>
            <person name="Hu X."/>
            <person name="Ji K."/>
            <person name="Xiang X."/>
            <person name="Song Q."/>
            <person name="Yuan D."/>
            <person name="Jin S."/>
            <person name="Zhang L."/>
        </authorList>
    </citation>
    <scope>NUCLEOTIDE SEQUENCE [LARGE SCALE GENOMIC DNA]</scope>
    <source>
        <strain evidence="1">SQ_2022a</strain>
    </source>
</reference>